<evidence type="ECO:0000259" key="6">
    <source>
        <dbReference type="PROSITE" id="PS51186"/>
    </source>
</evidence>
<evidence type="ECO:0000313" key="7">
    <source>
        <dbReference type="EMBL" id="PWB95277.1"/>
    </source>
</evidence>
<dbReference type="PANTHER" id="PTHR36449">
    <property type="entry name" value="ACETYLTRANSFERASE-RELATED"/>
    <property type="match status" value="1"/>
</dbReference>
<evidence type="ECO:0000256" key="5">
    <source>
        <dbReference type="ARBA" id="ARBA00049880"/>
    </source>
</evidence>
<dbReference type="InterPro" id="IPR016181">
    <property type="entry name" value="Acyl_CoA_acyltransferase"/>
</dbReference>
<dbReference type="RefSeq" id="WP_108915949.1">
    <property type="nucleotide sequence ID" value="NZ_BGJY01000006.1"/>
</dbReference>
<keyword evidence="9" id="KW-1185">Reference proteome</keyword>
<keyword evidence="2" id="KW-1277">Toxin-antitoxin system</keyword>
<dbReference type="SUPFAM" id="SSF55729">
    <property type="entry name" value="Acyl-CoA N-acyltransferases (Nat)"/>
    <property type="match status" value="1"/>
</dbReference>
<evidence type="ECO:0000313" key="8">
    <source>
        <dbReference type="EMBL" id="TRL35421.1"/>
    </source>
</evidence>
<keyword evidence="3 7" id="KW-0808">Transferase</keyword>
<sequence length="170" mass="18689">MTVEFRIESLSSIHDRERFYCGVEPLDRYLRELAAQDVKRRISNCFVALDDVGAIAGYYTFAAASLPLTELPPAIVRKLPRYGVVPAGLIGRLAVDVKFRRRGLAGAMVMDAVVRAARADPAIFAIVVEAKDESAEAFYRSLGFLAFAVRSSSYFLPISTALQALAKAKR</sequence>
<proteinExistence type="predicted"/>
<keyword evidence="1" id="KW-0678">Repressor</keyword>
<dbReference type="Pfam" id="PF00583">
    <property type="entry name" value="Acetyltransf_1"/>
    <property type="match status" value="1"/>
</dbReference>
<gene>
    <name evidence="7" type="ORF">C5689_03830</name>
    <name evidence="8" type="ORF">FM996_07695</name>
</gene>
<evidence type="ECO:0000256" key="1">
    <source>
        <dbReference type="ARBA" id="ARBA00022491"/>
    </source>
</evidence>
<dbReference type="OrthoDB" id="9793394at2"/>
<dbReference type="EMBL" id="PUIV01000003">
    <property type="protein sequence ID" value="PWB95277.1"/>
    <property type="molecule type" value="Genomic_DNA"/>
</dbReference>
<protein>
    <submittedName>
        <fullName evidence="7">GNAT family N-acetyltransferase</fullName>
    </submittedName>
</protein>
<comment type="caution">
    <text evidence="7">The sequence shown here is derived from an EMBL/GenBank/DDBJ whole genome shotgun (WGS) entry which is preliminary data.</text>
</comment>
<dbReference type="InterPro" id="IPR000182">
    <property type="entry name" value="GNAT_dom"/>
</dbReference>
<feature type="domain" description="N-acetyltransferase" evidence="6">
    <location>
        <begin position="3"/>
        <end position="170"/>
    </location>
</feature>
<organism evidence="7 9">
    <name type="scientific">Methylosinus sporium</name>
    <dbReference type="NCBI Taxonomy" id="428"/>
    <lineage>
        <taxon>Bacteria</taxon>
        <taxon>Pseudomonadati</taxon>
        <taxon>Pseudomonadota</taxon>
        <taxon>Alphaproteobacteria</taxon>
        <taxon>Hyphomicrobiales</taxon>
        <taxon>Methylocystaceae</taxon>
        <taxon>Methylosinus</taxon>
    </lineage>
</organism>
<dbReference type="EMBL" id="VJMF01000030">
    <property type="protein sequence ID" value="TRL35421.1"/>
    <property type="molecule type" value="Genomic_DNA"/>
</dbReference>
<reference evidence="8 10" key="3">
    <citation type="submission" date="2019-07" db="EMBL/GenBank/DDBJ databases">
        <title>Ln-dependent methylotrophs.</title>
        <authorList>
            <person name="Tani A."/>
        </authorList>
    </citation>
    <scope>NUCLEOTIDE SEQUENCE [LARGE SCALE GENOMIC DNA]</scope>
    <source>
        <strain evidence="8 10">SM89A</strain>
    </source>
</reference>
<dbReference type="Proteomes" id="UP000316781">
    <property type="component" value="Unassembled WGS sequence"/>
</dbReference>
<evidence type="ECO:0000256" key="2">
    <source>
        <dbReference type="ARBA" id="ARBA00022649"/>
    </source>
</evidence>
<reference evidence="7 9" key="1">
    <citation type="journal article" date="2018" name="Appl. Microbiol. Biotechnol.">
        <title>Co-cultivation of the strictly anaerobic methanogen Methanosarcina barkeri with aerobic methanotrophs in an oxygen-limited membrane bioreactor.</title>
        <authorList>
            <person name="In 't Zandt M.H."/>
            <person name="van den Bosch T.J.M."/>
            <person name="Rijkers R."/>
            <person name="van Kessel M.A.H.J."/>
            <person name="Jetten M.S.M."/>
            <person name="Welte C.U."/>
        </authorList>
    </citation>
    <scope>NUCLEOTIDE SEQUENCE [LARGE SCALE GENOMIC DNA]</scope>
    <source>
        <strain evidence="7 9">DSM 17706</strain>
    </source>
</reference>
<keyword evidence="4" id="KW-0012">Acyltransferase</keyword>
<evidence type="ECO:0000256" key="3">
    <source>
        <dbReference type="ARBA" id="ARBA00022679"/>
    </source>
</evidence>
<dbReference type="AlphaFoldDB" id="A0A2U1SUI9"/>
<dbReference type="PANTHER" id="PTHR36449:SF1">
    <property type="entry name" value="ACETYLTRANSFERASE"/>
    <property type="match status" value="1"/>
</dbReference>
<reference evidence="7" key="2">
    <citation type="submission" date="2018-02" db="EMBL/GenBank/DDBJ databases">
        <authorList>
            <person name="Cohen D.B."/>
            <person name="Kent A.D."/>
        </authorList>
    </citation>
    <scope>NUCLEOTIDE SEQUENCE</scope>
    <source>
        <strain evidence="7">DSM 17706</strain>
    </source>
</reference>
<comment type="catalytic activity">
    <reaction evidence="5">
        <text>glycyl-tRNA(Gly) + acetyl-CoA = N-acetylglycyl-tRNA(Gly) + CoA + H(+)</text>
        <dbReference type="Rhea" id="RHEA:81867"/>
        <dbReference type="Rhea" id="RHEA-COMP:9683"/>
        <dbReference type="Rhea" id="RHEA-COMP:19766"/>
        <dbReference type="ChEBI" id="CHEBI:15378"/>
        <dbReference type="ChEBI" id="CHEBI:57287"/>
        <dbReference type="ChEBI" id="CHEBI:57288"/>
        <dbReference type="ChEBI" id="CHEBI:78522"/>
        <dbReference type="ChEBI" id="CHEBI:232036"/>
    </reaction>
</comment>
<dbReference type="Proteomes" id="UP000245137">
    <property type="component" value="Unassembled WGS sequence"/>
</dbReference>
<accession>A0A2U1SUI9</accession>
<evidence type="ECO:0000313" key="9">
    <source>
        <dbReference type="Proteomes" id="UP000245137"/>
    </source>
</evidence>
<dbReference type="Gene3D" id="3.40.630.30">
    <property type="match status" value="1"/>
</dbReference>
<evidence type="ECO:0000313" key="10">
    <source>
        <dbReference type="Proteomes" id="UP000316781"/>
    </source>
</evidence>
<name>A0A2U1SUI9_METSR</name>
<dbReference type="GO" id="GO:0016747">
    <property type="term" value="F:acyltransferase activity, transferring groups other than amino-acyl groups"/>
    <property type="evidence" value="ECO:0007669"/>
    <property type="project" value="InterPro"/>
</dbReference>
<dbReference type="PROSITE" id="PS51186">
    <property type="entry name" value="GNAT"/>
    <property type="match status" value="1"/>
</dbReference>
<evidence type="ECO:0000256" key="4">
    <source>
        <dbReference type="ARBA" id="ARBA00023315"/>
    </source>
</evidence>